<accession>E6MFZ6</accession>
<dbReference type="HOGENOM" id="CLU_3187845_0_0_9"/>
<dbReference type="AlphaFoldDB" id="E6MFZ6"/>
<dbReference type="eggNOG" id="ENOG502ZVE8">
    <property type="taxonomic scope" value="Bacteria"/>
</dbReference>
<protein>
    <submittedName>
        <fullName evidence="1">Uncharacterized protein</fullName>
    </submittedName>
</protein>
<comment type="caution">
    <text evidence="1">The sequence shown here is derived from an EMBL/GenBank/DDBJ whole genome shotgun (WGS) entry which is preliminary data.</text>
</comment>
<name>E6MFZ6_9FIRM</name>
<dbReference type="STRING" id="887929.HMP0721_0929"/>
<evidence type="ECO:0000313" key="1">
    <source>
        <dbReference type="EMBL" id="EFV01536.1"/>
    </source>
</evidence>
<keyword evidence="2" id="KW-1185">Reference proteome</keyword>
<gene>
    <name evidence="1" type="ORF">HMP0721_0929</name>
</gene>
<sequence length="46" mass="5227">MQFEEMGLDNGKTLMLLPGTCCDYQTNFGAVIDELSKKYHLNLCQL</sequence>
<reference evidence="1 2" key="1">
    <citation type="submission" date="2010-12" db="EMBL/GenBank/DDBJ databases">
        <authorList>
            <person name="Muzny D."/>
            <person name="Qin X."/>
            <person name="Deng J."/>
            <person name="Jiang H."/>
            <person name="Liu Y."/>
            <person name="Qu J."/>
            <person name="Song X.-Z."/>
            <person name="Zhang L."/>
            <person name="Thornton R."/>
            <person name="Coyle M."/>
            <person name="Francisco L."/>
            <person name="Jackson L."/>
            <person name="Javaid M."/>
            <person name="Korchina V."/>
            <person name="Kovar C."/>
            <person name="Mata R."/>
            <person name="Mathew T."/>
            <person name="Ngo R."/>
            <person name="Nguyen L."/>
            <person name="Nguyen N."/>
            <person name="Okwuonu G."/>
            <person name="Ongeri F."/>
            <person name="Pham C."/>
            <person name="Simmons D."/>
            <person name="Wilczek-Boney K."/>
            <person name="Hale W."/>
            <person name="Jakkamsetti A."/>
            <person name="Pham P."/>
            <person name="Ruth R."/>
            <person name="San Lucas F."/>
            <person name="Warren J."/>
            <person name="Zhang J."/>
            <person name="Zhao Z."/>
            <person name="Zhou C."/>
            <person name="Zhu D."/>
            <person name="Lee S."/>
            <person name="Bess C."/>
            <person name="Blankenburg K."/>
            <person name="Forbes L."/>
            <person name="Fu Q."/>
            <person name="Gubbala S."/>
            <person name="Hirani K."/>
            <person name="Jayaseelan J.C."/>
            <person name="Lara F."/>
            <person name="Munidasa M."/>
            <person name="Palculict T."/>
            <person name="Patil S."/>
            <person name="Pu L.-L."/>
            <person name="Saada N."/>
            <person name="Tang L."/>
            <person name="Weissenberger G."/>
            <person name="Zhu Y."/>
            <person name="Hemphill L."/>
            <person name="Shang Y."/>
            <person name="Youmans B."/>
            <person name="Ayvaz T."/>
            <person name="Ross M."/>
            <person name="Santibanez J."/>
            <person name="Aqrawi P."/>
            <person name="Gross S."/>
            <person name="Joshi V."/>
            <person name="Fowler G."/>
            <person name="Nazareth L."/>
            <person name="Reid J."/>
            <person name="Worley K."/>
            <person name="Petrosino J."/>
            <person name="Highlander S."/>
            <person name="Gibbs R."/>
        </authorList>
    </citation>
    <scope>NUCLEOTIDE SEQUENCE [LARGE SCALE GENOMIC DNA]</scope>
    <source>
        <strain evidence="1 2">ATCC 23263</strain>
    </source>
</reference>
<dbReference type="EMBL" id="AEQN01000016">
    <property type="protein sequence ID" value="EFV01536.1"/>
    <property type="molecule type" value="Genomic_DNA"/>
</dbReference>
<dbReference type="Proteomes" id="UP000004754">
    <property type="component" value="Unassembled WGS sequence"/>
</dbReference>
<evidence type="ECO:0000313" key="2">
    <source>
        <dbReference type="Proteomes" id="UP000004754"/>
    </source>
</evidence>
<proteinExistence type="predicted"/>
<organism evidence="1 2">
    <name type="scientific">Pseudoramibacter alactolyticus ATCC 23263</name>
    <dbReference type="NCBI Taxonomy" id="887929"/>
    <lineage>
        <taxon>Bacteria</taxon>
        <taxon>Bacillati</taxon>
        <taxon>Bacillota</taxon>
        <taxon>Clostridia</taxon>
        <taxon>Eubacteriales</taxon>
        <taxon>Eubacteriaceae</taxon>
        <taxon>Pseudoramibacter</taxon>
    </lineage>
</organism>